<dbReference type="Gene3D" id="1.20.1290.10">
    <property type="entry name" value="AhpD-like"/>
    <property type="match status" value="1"/>
</dbReference>
<accession>A0ABP4UPK6</accession>
<dbReference type="PANTHER" id="PTHR34846">
    <property type="entry name" value="4-CARBOXYMUCONOLACTONE DECARBOXYLASE FAMILY PROTEIN (AFU_ORTHOLOGUE AFUA_6G11590)"/>
    <property type="match status" value="1"/>
</dbReference>
<dbReference type="EMBL" id="BAAALR010000065">
    <property type="protein sequence ID" value="GAA1709500.1"/>
    <property type="molecule type" value="Genomic_DNA"/>
</dbReference>
<dbReference type="InterPro" id="IPR029032">
    <property type="entry name" value="AhpD-like"/>
</dbReference>
<dbReference type="PANTHER" id="PTHR34846:SF11">
    <property type="entry name" value="4-CARBOXYMUCONOLACTONE DECARBOXYLASE FAMILY PROTEIN (AFU_ORTHOLOGUE AFUA_6G11590)"/>
    <property type="match status" value="1"/>
</dbReference>
<dbReference type="SUPFAM" id="SSF69118">
    <property type="entry name" value="AhpD-like"/>
    <property type="match status" value="1"/>
</dbReference>
<dbReference type="RefSeq" id="WP_211121402.1">
    <property type="nucleotide sequence ID" value="NZ_BAAALR010000065.1"/>
</dbReference>
<reference evidence="2" key="1">
    <citation type="journal article" date="2019" name="Int. J. Syst. Evol. Microbiol.">
        <title>The Global Catalogue of Microorganisms (GCM) 10K type strain sequencing project: providing services to taxonomists for standard genome sequencing and annotation.</title>
        <authorList>
            <consortium name="The Broad Institute Genomics Platform"/>
            <consortium name="The Broad Institute Genome Sequencing Center for Infectious Disease"/>
            <person name="Wu L."/>
            <person name="Ma J."/>
        </authorList>
    </citation>
    <scope>NUCLEOTIDE SEQUENCE [LARGE SCALE GENOMIC DNA]</scope>
    <source>
        <strain evidence="2">JCM 13244</strain>
    </source>
</reference>
<sequence length="204" mass="21838">MRLPLVPPSELTAEQRPLYDAFEKMTQDEEYQGFEVQDSDGAFVGPWGVVLNFPELATPLSQFINLAQKLPGLSARARQVVILTIGGRFNVAYELYAHRPLAARAGLRADQIAALSAGSRPADLSEDELLAADVAGALTRAGAVPGPLYDAAVAKLGQQGFDAVVFITIHYLALGVLLNAYDVPAGRFVDQHAEENRQGALGHA</sequence>
<evidence type="ECO:0000313" key="1">
    <source>
        <dbReference type="EMBL" id="GAA1709500.1"/>
    </source>
</evidence>
<name>A0ABP4UPK6_9ACTN</name>
<protein>
    <submittedName>
        <fullName evidence="1">Carboxymuconolactone decarboxylase family protein</fullName>
    </submittedName>
</protein>
<dbReference type="Proteomes" id="UP001499947">
    <property type="component" value="Unassembled WGS sequence"/>
</dbReference>
<proteinExistence type="predicted"/>
<keyword evidence="2" id="KW-1185">Reference proteome</keyword>
<evidence type="ECO:0000313" key="2">
    <source>
        <dbReference type="Proteomes" id="UP001499947"/>
    </source>
</evidence>
<organism evidence="1 2">
    <name type="scientific">Streptomyces yatensis</name>
    <dbReference type="NCBI Taxonomy" id="155177"/>
    <lineage>
        <taxon>Bacteria</taxon>
        <taxon>Bacillati</taxon>
        <taxon>Actinomycetota</taxon>
        <taxon>Actinomycetes</taxon>
        <taxon>Kitasatosporales</taxon>
        <taxon>Streptomycetaceae</taxon>
        <taxon>Streptomyces</taxon>
        <taxon>Streptomyces violaceusniger group</taxon>
    </lineage>
</organism>
<gene>
    <name evidence="1" type="ORF">GCM10009680_58090</name>
</gene>
<comment type="caution">
    <text evidence="1">The sequence shown here is derived from an EMBL/GenBank/DDBJ whole genome shotgun (WGS) entry which is preliminary data.</text>
</comment>